<sequence length="19" mass="2113">MCQSGSDIIAFICLMHTEN</sequence>
<organism evidence="1">
    <name type="scientific">Rhizophora mucronata</name>
    <name type="common">Asiatic mangrove</name>
    <dbReference type="NCBI Taxonomy" id="61149"/>
    <lineage>
        <taxon>Eukaryota</taxon>
        <taxon>Viridiplantae</taxon>
        <taxon>Streptophyta</taxon>
        <taxon>Embryophyta</taxon>
        <taxon>Tracheophyta</taxon>
        <taxon>Spermatophyta</taxon>
        <taxon>Magnoliopsida</taxon>
        <taxon>eudicotyledons</taxon>
        <taxon>Gunneridae</taxon>
        <taxon>Pentapetalae</taxon>
        <taxon>rosids</taxon>
        <taxon>fabids</taxon>
        <taxon>Malpighiales</taxon>
        <taxon>Rhizophoraceae</taxon>
        <taxon>Rhizophora</taxon>
    </lineage>
</organism>
<evidence type="ECO:0000313" key="1">
    <source>
        <dbReference type="EMBL" id="MBX36602.1"/>
    </source>
</evidence>
<proteinExistence type="predicted"/>
<name>A0A2P2N284_RHIMU</name>
<reference evidence="1" key="1">
    <citation type="submission" date="2018-02" db="EMBL/GenBank/DDBJ databases">
        <title>Rhizophora mucronata_Transcriptome.</title>
        <authorList>
            <person name="Meera S.P."/>
            <person name="Sreeshan A."/>
            <person name="Augustine A."/>
        </authorList>
    </citation>
    <scope>NUCLEOTIDE SEQUENCE</scope>
    <source>
        <tissue evidence="1">Leaf</tissue>
    </source>
</reference>
<protein>
    <submittedName>
        <fullName evidence="1">Uncharacterized protein</fullName>
    </submittedName>
</protein>
<dbReference type="EMBL" id="GGEC01056118">
    <property type="protein sequence ID" value="MBX36602.1"/>
    <property type="molecule type" value="Transcribed_RNA"/>
</dbReference>
<dbReference type="AlphaFoldDB" id="A0A2P2N284"/>
<accession>A0A2P2N284</accession>